<dbReference type="InterPro" id="IPR036514">
    <property type="entry name" value="SGNH_hydro_sf"/>
</dbReference>
<dbReference type="InterPro" id="IPR013830">
    <property type="entry name" value="SGNH_hydro"/>
</dbReference>
<dbReference type="PANTHER" id="PTHR30383">
    <property type="entry name" value="THIOESTERASE 1/PROTEASE 1/LYSOPHOSPHOLIPASE L1"/>
    <property type="match status" value="1"/>
</dbReference>
<dbReference type="CDD" id="cd04502">
    <property type="entry name" value="SGNH_hydrolase_like_7"/>
    <property type="match status" value="1"/>
</dbReference>
<evidence type="ECO:0000313" key="5">
    <source>
        <dbReference type="Proteomes" id="UP000575083"/>
    </source>
</evidence>
<gene>
    <name evidence="4" type="ORF">HNP48_002890</name>
</gene>
<evidence type="ECO:0000259" key="3">
    <source>
        <dbReference type="Pfam" id="PF13472"/>
    </source>
</evidence>
<evidence type="ECO:0000256" key="2">
    <source>
        <dbReference type="SAM" id="SignalP"/>
    </source>
</evidence>
<keyword evidence="5" id="KW-1185">Reference proteome</keyword>
<feature type="domain" description="SGNH hydrolase-type esterase" evidence="3">
    <location>
        <begin position="89"/>
        <end position="238"/>
    </location>
</feature>
<evidence type="ECO:0000256" key="1">
    <source>
        <dbReference type="SAM" id="MobiDB-lite"/>
    </source>
</evidence>
<organism evidence="4 5">
    <name type="scientific">Acidovorax soli</name>
    <dbReference type="NCBI Taxonomy" id="592050"/>
    <lineage>
        <taxon>Bacteria</taxon>
        <taxon>Pseudomonadati</taxon>
        <taxon>Pseudomonadota</taxon>
        <taxon>Betaproteobacteria</taxon>
        <taxon>Burkholderiales</taxon>
        <taxon>Comamonadaceae</taxon>
        <taxon>Acidovorax</taxon>
    </lineage>
</organism>
<evidence type="ECO:0000313" key="4">
    <source>
        <dbReference type="EMBL" id="MBB6560216.1"/>
    </source>
</evidence>
<dbReference type="Gene3D" id="3.40.50.1110">
    <property type="entry name" value="SGNH hydrolase"/>
    <property type="match status" value="1"/>
</dbReference>
<dbReference type="GO" id="GO:0004622">
    <property type="term" value="F:phosphatidylcholine lysophospholipase activity"/>
    <property type="evidence" value="ECO:0007669"/>
    <property type="project" value="TreeGrafter"/>
</dbReference>
<dbReference type="AlphaFoldDB" id="A0A7X0PE96"/>
<feature type="signal peptide" evidence="2">
    <location>
        <begin position="1"/>
        <end position="25"/>
    </location>
</feature>
<comment type="caution">
    <text evidence="4">The sequence shown here is derived from an EMBL/GenBank/DDBJ whole genome shotgun (WGS) entry which is preliminary data.</text>
</comment>
<dbReference type="RefSeq" id="WP_260420235.1">
    <property type="nucleotide sequence ID" value="NZ_JACHLK010000005.1"/>
</dbReference>
<dbReference type="SUPFAM" id="SSF52266">
    <property type="entry name" value="SGNH hydrolase"/>
    <property type="match status" value="1"/>
</dbReference>
<dbReference type="Pfam" id="PF13472">
    <property type="entry name" value="Lipase_GDSL_2"/>
    <property type="match status" value="1"/>
</dbReference>
<feature type="chain" id="PRO_5030892918" evidence="2">
    <location>
        <begin position="26"/>
        <end position="278"/>
    </location>
</feature>
<proteinExistence type="predicted"/>
<dbReference type="PANTHER" id="PTHR30383:SF5">
    <property type="entry name" value="SGNH HYDROLASE-TYPE ESTERASE DOMAIN-CONTAINING PROTEIN"/>
    <property type="match status" value="1"/>
</dbReference>
<dbReference type="Proteomes" id="UP000575083">
    <property type="component" value="Unassembled WGS sequence"/>
</dbReference>
<name>A0A7X0PE96_9BURK</name>
<dbReference type="EMBL" id="JACHLK010000005">
    <property type="protein sequence ID" value="MBB6560216.1"/>
    <property type="molecule type" value="Genomic_DNA"/>
</dbReference>
<keyword evidence="2" id="KW-0732">Signal</keyword>
<protein>
    <submittedName>
        <fullName evidence="4">Lysophospholipase L1-like esterase</fullName>
    </submittedName>
</protein>
<reference evidence="4 5" key="1">
    <citation type="submission" date="2020-08" db="EMBL/GenBank/DDBJ databases">
        <title>Functional genomics of gut bacteria from endangered species of beetles.</title>
        <authorList>
            <person name="Carlos-Shanley C."/>
        </authorList>
    </citation>
    <scope>NUCLEOTIDE SEQUENCE [LARGE SCALE GENOMIC DNA]</scope>
    <source>
        <strain evidence="4 5">S00198</strain>
    </source>
</reference>
<accession>A0A7X0PE96</accession>
<sequence>MKRFPRLSRLARRLALSGVLVSSTAAVHPAPVGGPGSAPGSKTAQSSSSASHYARWQASMDAFAAADKAQAPAENGVLFVGSSTIRFWTQLPQDFRDVPVLINRGFGGSTMADCQYFVKQLVLQYRPRQVFVYAGDNDLAEGRTPQQVLESFEGFVAAVRAELPGTRIAYISIKPSPLRAELMPRAREANALLAEYVRTLPNSDYIDIFTPMLGMDGAPRAELFGPDRLHLSDAGYRLWRSVIADYVGRGLPATLQAGSGRAVQPGAEPAAAQVSAGR</sequence>
<dbReference type="InterPro" id="IPR051532">
    <property type="entry name" value="Ester_Hydrolysis_Enzymes"/>
</dbReference>
<feature type="region of interest" description="Disordered" evidence="1">
    <location>
        <begin position="259"/>
        <end position="278"/>
    </location>
</feature>